<dbReference type="Proteomes" id="UP000247454">
    <property type="component" value="Unassembled WGS sequence"/>
</dbReference>
<comment type="caution">
    <text evidence="1">The sequence shown here is derived from an EMBL/GenBank/DDBJ whole genome shotgun (WGS) entry which is preliminary data.</text>
</comment>
<organism evidence="1 2">
    <name type="scientific">Phyllobacterium leguminum</name>
    <dbReference type="NCBI Taxonomy" id="314237"/>
    <lineage>
        <taxon>Bacteria</taxon>
        <taxon>Pseudomonadati</taxon>
        <taxon>Pseudomonadota</taxon>
        <taxon>Alphaproteobacteria</taxon>
        <taxon>Hyphomicrobiales</taxon>
        <taxon>Phyllobacteriaceae</taxon>
        <taxon>Phyllobacterium</taxon>
    </lineage>
</organism>
<evidence type="ECO:0000313" key="1">
    <source>
        <dbReference type="EMBL" id="PYE88743.1"/>
    </source>
</evidence>
<sequence>MPNVSLRGDLVNLVVIAFTDCNNHDKNFHVDYFVDQPACTSLFQHLPKT</sequence>
<evidence type="ECO:0000313" key="2">
    <source>
        <dbReference type="Proteomes" id="UP000247454"/>
    </source>
</evidence>
<protein>
    <submittedName>
        <fullName evidence="1">Uncharacterized protein</fullName>
    </submittedName>
</protein>
<proteinExistence type="predicted"/>
<dbReference type="AlphaFoldDB" id="A0A318T3S3"/>
<name>A0A318T3S3_9HYPH</name>
<reference evidence="1 2" key="1">
    <citation type="submission" date="2018-06" db="EMBL/GenBank/DDBJ databases">
        <title>Genomic Encyclopedia of Type Strains, Phase III (KMG-III): the genomes of soil and plant-associated and newly described type strains.</title>
        <authorList>
            <person name="Whitman W."/>
        </authorList>
    </citation>
    <scope>NUCLEOTIDE SEQUENCE [LARGE SCALE GENOMIC DNA]</scope>
    <source>
        <strain evidence="1 2">ORS 1419</strain>
    </source>
</reference>
<dbReference type="RefSeq" id="WP_181418367.1">
    <property type="nucleotide sequence ID" value="NZ_QJTF01000006.1"/>
</dbReference>
<accession>A0A318T3S3</accession>
<keyword evidence="2" id="KW-1185">Reference proteome</keyword>
<gene>
    <name evidence="1" type="ORF">C7477_106115</name>
</gene>
<dbReference type="EMBL" id="QJTF01000006">
    <property type="protein sequence ID" value="PYE88743.1"/>
    <property type="molecule type" value="Genomic_DNA"/>
</dbReference>